<sequence>MLTLTTVLIFGDEVLLMMSTSEVSGLEPLNHGDNFKKLQIVMSCLGCNGRILQCIENCTSTSSGSLFPPLRGNYDKYHEMLRGLEQLDSTCFYGRPLGFQVSGPITLENTSGGKVRIPEPSAHTGPRPSPPYSSNQQPASPYLVFHCHGGGYVATSSKSHETYLRVWAKLLNCTIVSVEYSLAPANPFPRPTEEVLFAYAWIVNHPHLVGWTGEKMCMVGDSAGGNLIMSVNLRLIELDVKKKPDGIVPVYTPFLFQYLPSPSRLLSVMDPLLHMGVVLRCVAAYTGGNINNKKNEEIADHCGHKSLQEYVDQGGSQSIVSLVQNVNDPLQVDSSEAGSLFSEKDEKPIKNEQEDEESIEEDEDARSISSVHIGSDPLHIQLSSTVFDNELLNYLIKHPTTKDSVTMVGGSGDVIEGFEGEINTNTGVTDEKARKRTGIVNNVGGAISSTVPNTPESEPGISNSSSSNNLQNQTSQDVTYSSQLSSHIL</sequence>
<reference evidence="5 6" key="1">
    <citation type="submission" date="2013-11" db="EMBL/GenBank/DDBJ databases">
        <title>Draft genome of the bovine lungworm Dictyocaulus viviparus.</title>
        <authorList>
            <person name="Mitreva M."/>
        </authorList>
    </citation>
    <scope>NUCLEOTIDE SEQUENCE [LARGE SCALE GENOMIC DNA]</scope>
    <source>
        <strain evidence="5 6">HannoverDv2000</strain>
    </source>
</reference>
<dbReference type="GO" id="GO:0004806">
    <property type="term" value="F:triacylglycerol lipase activity"/>
    <property type="evidence" value="ECO:0007669"/>
    <property type="project" value="TreeGrafter"/>
</dbReference>
<feature type="region of interest" description="Disordered" evidence="1">
    <location>
        <begin position="110"/>
        <end position="136"/>
    </location>
</feature>
<dbReference type="InterPro" id="IPR010468">
    <property type="entry name" value="HSL_N"/>
</dbReference>
<dbReference type="STRING" id="29172.A0A0D8XI86"/>
<dbReference type="Pfam" id="PF06350">
    <property type="entry name" value="HSL_N"/>
    <property type="match status" value="1"/>
</dbReference>
<evidence type="ECO:0000256" key="2">
    <source>
        <dbReference type="SAM" id="SignalP"/>
    </source>
</evidence>
<accession>A0A0D8XI86</accession>
<feature type="compositionally biased region" description="Basic and acidic residues" evidence="1">
    <location>
        <begin position="342"/>
        <end position="352"/>
    </location>
</feature>
<dbReference type="AlphaFoldDB" id="A0A0D8XI86"/>
<evidence type="ECO:0000313" key="5">
    <source>
        <dbReference type="EMBL" id="KJH43447.1"/>
    </source>
</evidence>
<feature type="compositionally biased region" description="Polar residues" evidence="1">
    <location>
        <begin position="447"/>
        <end position="456"/>
    </location>
</feature>
<name>A0A0D8XI86_DICVI</name>
<feature type="compositionally biased region" description="Polar residues" evidence="1">
    <location>
        <begin position="477"/>
        <end position="489"/>
    </location>
</feature>
<dbReference type="PANTHER" id="PTHR23025">
    <property type="entry name" value="TRIACYLGLYCEROL LIPASE"/>
    <property type="match status" value="1"/>
</dbReference>
<evidence type="ECO:0000259" key="4">
    <source>
        <dbReference type="Pfam" id="PF07859"/>
    </source>
</evidence>
<dbReference type="SUPFAM" id="SSF53474">
    <property type="entry name" value="alpha/beta-Hydrolases"/>
    <property type="match status" value="1"/>
</dbReference>
<dbReference type="OrthoDB" id="408631at2759"/>
<dbReference type="PANTHER" id="PTHR23025:SF3">
    <property type="entry name" value="HORMONE-SENSITIVE LIPASE"/>
    <property type="match status" value="1"/>
</dbReference>
<feature type="domain" description="Hormone-sensitive lipase N-terminal" evidence="3">
    <location>
        <begin position="52"/>
        <end position="105"/>
    </location>
</feature>
<evidence type="ECO:0000313" key="6">
    <source>
        <dbReference type="Proteomes" id="UP000053766"/>
    </source>
</evidence>
<dbReference type="InterPro" id="IPR013094">
    <property type="entry name" value="AB_hydrolase_3"/>
</dbReference>
<dbReference type="InterPro" id="IPR029058">
    <property type="entry name" value="AB_hydrolase_fold"/>
</dbReference>
<dbReference type="Gene3D" id="3.40.50.1820">
    <property type="entry name" value="alpha/beta hydrolase"/>
    <property type="match status" value="1"/>
</dbReference>
<dbReference type="Proteomes" id="UP000053766">
    <property type="component" value="Unassembled WGS sequence"/>
</dbReference>
<keyword evidence="2" id="KW-0732">Signal</keyword>
<dbReference type="EMBL" id="KN716558">
    <property type="protein sequence ID" value="KJH43447.1"/>
    <property type="molecule type" value="Genomic_DNA"/>
</dbReference>
<organism evidence="5 6">
    <name type="scientific">Dictyocaulus viviparus</name>
    <name type="common">Bovine lungworm</name>
    <dbReference type="NCBI Taxonomy" id="29172"/>
    <lineage>
        <taxon>Eukaryota</taxon>
        <taxon>Metazoa</taxon>
        <taxon>Ecdysozoa</taxon>
        <taxon>Nematoda</taxon>
        <taxon>Chromadorea</taxon>
        <taxon>Rhabditida</taxon>
        <taxon>Rhabditina</taxon>
        <taxon>Rhabditomorpha</taxon>
        <taxon>Strongyloidea</taxon>
        <taxon>Metastrongylidae</taxon>
        <taxon>Dictyocaulus</taxon>
    </lineage>
</organism>
<feature type="signal peptide" evidence="2">
    <location>
        <begin position="1"/>
        <end position="25"/>
    </location>
</feature>
<dbReference type="GO" id="GO:0005829">
    <property type="term" value="C:cytosol"/>
    <property type="evidence" value="ECO:0007669"/>
    <property type="project" value="TreeGrafter"/>
</dbReference>
<feature type="compositionally biased region" description="Acidic residues" evidence="1">
    <location>
        <begin position="353"/>
        <end position="364"/>
    </location>
</feature>
<feature type="region of interest" description="Disordered" evidence="1">
    <location>
        <begin position="444"/>
        <end position="489"/>
    </location>
</feature>
<dbReference type="GO" id="GO:0004771">
    <property type="term" value="F:sterol ester esterase activity"/>
    <property type="evidence" value="ECO:0007669"/>
    <property type="project" value="TreeGrafter"/>
</dbReference>
<gene>
    <name evidence="5" type="ORF">DICVIV_10547</name>
</gene>
<dbReference type="Pfam" id="PF07859">
    <property type="entry name" value="Abhydrolase_3"/>
    <property type="match status" value="1"/>
</dbReference>
<reference evidence="6" key="2">
    <citation type="journal article" date="2016" name="Sci. Rep.">
        <title>Dictyocaulus viviparus genome, variome and transcriptome elucidate lungworm biology and support future intervention.</title>
        <authorList>
            <person name="McNulty S.N."/>
            <person name="Strube C."/>
            <person name="Rosa B.A."/>
            <person name="Martin J.C."/>
            <person name="Tyagi R."/>
            <person name="Choi Y.J."/>
            <person name="Wang Q."/>
            <person name="Hallsworth Pepin K."/>
            <person name="Zhang X."/>
            <person name="Ozersky P."/>
            <person name="Wilson R.K."/>
            <person name="Sternberg P.W."/>
            <person name="Gasser R.B."/>
            <person name="Mitreva M."/>
        </authorList>
    </citation>
    <scope>NUCLEOTIDE SEQUENCE [LARGE SCALE GENOMIC DNA]</scope>
    <source>
        <strain evidence="6">HannoverDv2000</strain>
    </source>
</reference>
<dbReference type="GO" id="GO:0019433">
    <property type="term" value="P:triglyceride catabolic process"/>
    <property type="evidence" value="ECO:0007669"/>
    <property type="project" value="TreeGrafter"/>
</dbReference>
<keyword evidence="5" id="KW-0378">Hydrolase</keyword>
<proteinExistence type="predicted"/>
<protein>
    <submittedName>
        <fullName evidence="5">Hydrolase, alpha/beta domain protein</fullName>
    </submittedName>
</protein>
<evidence type="ECO:0000256" key="1">
    <source>
        <dbReference type="SAM" id="MobiDB-lite"/>
    </source>
</evidence>
<feature type="compositionally biased region" description="Low complexity" evidence="1">
    <location>
        <begin position="462"/>
        <end position="476"/>
    </location>
</feature>
<keyword evidence="6" id="KW-1185">Reference proteome</keyword>
<feature type="chain" id="PRO_5005430821" evidence="2">
    <location>
        <begin position="26"/>
        <end position="489"/>
    </location>
</feature>
<feature type="region of interest" description="Disordered" evidence="1">
    <location>
        <begin position="335"/>
        <end position="368"/>
    </location>
</feature>
<evidence type="ECO:0000259" key="3">
    <source>
        <dbReference type="Pfam" id="PF06350"/>
    </source>
</evidence>
<feature type="domain" description="Alpha/beta hydrolase fold-3" evidence="4">
    <location>
        <begin position="144"/>
        <end position="287"/>
    </location>
</feature>